<dbReference type="SUPFAM" id="SSF81301">
    <property type="entry name" value="Nucleotidyltransferase"/>
    <property type="match status" value="1"/>
</dbReference>
<dbReference type="Pfam" id="PF01909">
    <property type="entry name" value="NTP_transf_2"/>
    <property type="match status" value="1"/>
</dbReference>
<dbReference type="EMBL" id="CP121689">
    <property type="protein sequence ID" value="WZL75886.1"/>
    <property type="molecule type" value="Genomic_DNA"/>
</dbReference>
<dbReference type="InterPro" id="IPR002934">
    <property type="entry name" value="Polymerase_NTP_transf_dom"/>
</dbReference>
<protein>
    <submittedName>
        <fullName evidence="2">Nucleotidyltransferase domain-containing protein</fullName>
        <ecNumber evidence="2">2.7.7.-</ecNumber>
    </submittedName>
</protein>
<keyword evidence="2" id="KW-0808">Transferase</keyword>
<evidence type="ECO:0000259" key="1">
    <source>
        <dbReference type="Pfam" id="PF01909"/>
    </source>
</evidence>
<dbReference type="InterPro" id="IPR043519">
    <property type="entry name" value="NT_sf"/>
</dbReference>
<dbReference type="GO" id="GO:0016779">
    <property type="term" value="F:nucleotidyltransferase activity"/>
    <property type="evidence" value="ECO:0007669"/>
    <property type="project" value="UniProtKB-KW"/>
</dbReference>
<evidence type="ECO:0000313" key="3">
    <source>
        <dbReference type="Proteomes" id="UP001461341"/>
    </source>
</evidence>
<keyword evidence="2" id="KW-0548">Nucleotidyltransferase</keyword>
<organism evidence="2 3">
    <name type="scientific">Thermatribacter velox</name>
    <dbReference type="NCBI Taxonomy" id="3039681"/>
    <lineage>
        <taxon>Bacteria</taxon>
        <taxon>Pseudomonadati</taxon>
        <taxon>Atribacterota</taxon>
        <taxon>Atribacteria</taxon>
        <taxon>Atribacterales</taxon>
        <taxon>Thermatribacteraceae</taxon>
        <taxon>Thermatribacter</taxon>
    </lineage>
</organism>
<dbReference type="RefSeq" id="WP_369018036.1">
    <property type="nucleotide sequence ID" value="NZ_CP121689.1"/>
</dbReference>
<dbReference type="PANTHER" id="PTHR33933:SF1">
    <property type="entry name" value="PROTEIN ADENYLYLTRANSFERASE MNTA-RELATED"/>
    <property type="match status" value="1"/>
</dbReference>
<feature type="domain" description="Polymerase nucleotidyl transferase" evidence="1">
    <location>
        <begin position="24"/>
        <end position="79"/>
    </location>
</feature>
<sequence>MDRALHYKNVYQDILQQLKALCVEHYRERLISVVVFGSVAKKTFGPASDIDLLLVFTDKRGNYEEFSDYYDNVESKLVFPEGFHIEINPIFKSKSQLSVKTPYLWNTEFLVLYDREGFFREFMAKLKKYKENFLVTCNKSLEYTMFRDDEQRAD</sequence>
<dbReference type="EC" id="2.7.7.-" evidence="2"/>
<dbReference type="InterPro" id="IPR052548">
    <property type="entry name" value="Type_VII_TA_antitoxin"/>
</dbReference>
<dbReference type="Gene3D" id="3.30.460.10">
    <property type="entry name" value="Beta Polymerase, domain 2"/>
    <property type="match status" value="1"/>
</dbReference>
<dbReference type="PANTHER" id="PTHR33933">
    <property type="entry name" value="NUCLEOTIDYLTRANSFERASE"/>
    <property type="match status" value="1"/>
</dbReference>
<name>A0ABZ2YA47_9BACT</name>
<accession>A0ABZ2YA47</accession>
<keyword evidence="3" id="KW-1185">Reference proteome</keyword>
<evidence type="ECO:0000313" key="2">
    <source>
        <dbReference type="EMBL" id="WZL75886.1"/>
    </source>
</evidence>
<reference evidence="2 3" key="1">
    <citation type="submission" date="2023-03" db="EMBL/GenBank/DDBJ databases">
        <title>Novel Species.</title>
        <authorList>
            <person name="Ma S."/>
        </authorList>
    </citation>
    <scope>NUCLEOTIDE SEQUENCE [LARGE SCALE GENOMIC DNA]</scope>
    <source>
        <strain evidence="2 3">B11</strain>
    </source>
</reference>
<proteinExistence type="predicted"/>
<dbReference type="Proteomes" id="UP001461341">
    <property type="component" value="Chromosome"/>
</dbReference>
<dbReference type="CDD" id="cd05403">
    <property type="entry name" value="NT_KNTase_like"/>
    <property type="match status" value="1"/>
</dbReference>
<gene>
    <name evidence="2" type="ORF">QBE54_09920</name>
</gene>